<dbReference type="Gene3D" id="3.30.70.330">
    <property type="match status" value="1"/>
</dbReference>
<sequence>MRTSAVAASSPERQQHHGQQPSSTPSQQPPGLQKSNFEDWVGDGDDDFFYQDNRARGGRNKKKKKNNKPQERMWDWDDIYDPTLPNNYADYKGSEEQHREIRDWKARLYHHQMKEAKKAEKIGGKENARAEQRPKSNMMFAPPSNLNFAPPSFDDAPAQTAGDDDDDYYPPPVDAQQSDRLYEPLASFAQPPAPNDATADDVYMPRMQMGGTMPTQTAPPIVEQQPVPQSSDADLAAKRAEAQAKIAAFKAKLVQKTKAKQDVVSASPVPPPPPPPPEVEPHVGVAASQPAPSTSETSQPQTSSTISRAPVRYEVPPPPPDLPPSNEDVDMADAETSQPPTEDQPRSSRPGQKGFAERLLKKYGWEKGHGLGASGDGITTAIVAKAEKRKKRSDAQGGGWVAPANMGKIVGGKKRKVENSADDDVADARFGPMSSVVKLSSMLDGMDVQHEIEENNIMQEIGDEMGGQYGNVERVFIWREAMGGGNEVFVKFTSQLSALRAVNAMSGTEFAGNEVQAQFWDEEKWGKEEYA</sequence>
<keyword evidence="1" id="KW-0694">RNA-binding</keyword>
<feature type="region of interest" description="Disordered" evidence="2">
    <location>
        <begin position="115"/>
        <end position="176"/>
    </location>
</feature>
<evidence type="ECO:0000313" key="5">
    <source>
        <dbReference type="EMBL" id="KAK3055370.1"/>
    </source>
</evidence>
<dbReference type="GO" id="GO:0071011">
    <property type="term" value="C:precatalytic spliceosome"/>
    <property type="evidence" value="ECO:0007669"/>
    <property type="project" value="TreeGrafter"/>
</dbReference>
<name>A0AAJ0DRL6_9PEZI</name>
<dbReference type="PROSITE" id="PS50102">
    <property type="entry name" value="RRM"/>
    <property type="match status" value="1"/>
</dbReference>
<dbReference type="Pfam" id="PF01585">
    <property type="entry name" value="G-patch"/>
    <property type="match status" value="1"/>
</dbReference>
<evidence type="ECO:0000259" key="4">
    <source>
        <dbReference type="PROSITE" id="PS50174"/>
    </source>
</evidence>
<feature type="compositionally biased region" description="Low complexity" evidence="2">
    <location>
        <begin position="17"/>
        <end position="33"/>
    </location>
</feature>
<dbReference type="PROSITE" id="PS50174">
    <property type="entry name" value="G_PATCH"/>
    <property type="match status" value="1"/>
</dbReference>
<feature type="compositionally biased region" description="Basic and acidic residues" evidence="2">
    <location>
        <begin position="115"/>
        <end position="134"/>
    </location>
</feature>
<dbReference type="Proteomes" id="UP001271007">
    <property type="component" value="Unassembled WGS sequence"/>
</dbReference>
<dbReference type="InterPro" id="IPR035979">
    <property type="entry name" value="RBD_domain_sf"/>
</dbReference>
<feature type="region of interest" description="Disordered" evidence="2">
    <location>
        <begin position="1"/>
        <end position="75"/>
    </location>
</feature>
<dbReference type="InterPro" id="IPR000467">
    <property type="entry name" value="G_patch_dom"/>
</dbReference>
<accession>A0AAJ0DRL6</accession>
<dbReference type="InterPro" id="IPR000504">
    <property type="entry name" value="RRM_dom"/>
</dbReference>
<feature type="compositionally biased region" description="Acidic residues" evidence="2">
    <location>
        <begin position="40"/>
        <end position="49"/>
    </location>
</feature>
<dbReference type="InterPro" id="IPR040052">
    <property type="entry name" value="RBM17"/>
</dbReference>
<dbReference type="PANTHER" id="PTHR13288">
    <property type="entry name" value="SPLICING FACTOR 45 SPF45"/>
    <property type="match status" value="1"/>
</dbReference>
<dbReference type="AlphaFoldDB" id="A0AAJ0DRL6"/>
<gene>
    <name evidence="5" type="ORF">LTR09_003924</name>
</gene>
<evidence type="ECO:0000256" key="2">
    <source>
        <dbReference type="SAM" id="MobiDB-lite"/>
    </source>
</evidence>
<feature type="compositionally biased region" description="Basic residues" evidence="2">
    <location>
        <begin position="56"/>
        <end position="67"/>
    </location>
</feature>
<dbReference type="GO" id="GO:0003723">
    <property type="term" value="F:RNA binding"/>
    <property type="evidence" value="ECO:0007669"/>
    <property type="project" value="UniProtKB-UniRule"/>
</dbReference>
<reference evidence="5" key="1">
    <citation type="submission" date="2023-04" db="EMBL/GenBank/DDBJ databases">
        <title>Black Yeasts Isolated from many extreme environments.</title>
        <authorList>
            <person name="Coleine C."/>
            <person name="Stajich J.E."/>
            <person name="Selbmann L."/>
        </authorList>
    </citation>
    <scope>NUCLEOTIDE SEQUENCE</scope>
    <source>
        <strain evidence="5">CCFEE 5312</strain>
    </source>
</reference>
<evidence type="ECO:0008006" key="7">
    <source>
        <dbReference type="Google" id="ProtNLM"/>
    </source>
</evidence>
<dbReference type="InterPro" id="IPR012677">
    <property type="entry name" value="Nucleotide-bd_a/b_plait_sf"/>
</dbReference>
<dbReference type="GO" id="GO:0045292">
    <property type="term" value="P:mRNA cis splicing, via spliceosome"/>
    <property type="evidence" value="ECO:0007669"/>
    <property type="project" value="InterPro"/>
</dbReference>
<evidence type="ECO:0000259" key="3">
    <source>
        <dbReference type="PROSITE" id="PS50102"/>
    </source>
</evidence>
<comment type="caution">
    <text evidence="5">The sequence shown here is derived from an EMBL/GenBank/DDBJ whole genome shotgun (WGS) entry which is preliminary data.</text>
</comment>
<feature type="domain" description="RRM" evidence="3">
    <location>
        <begin position="439"/>
        <end position="522"/>
    </location>
</feature>
<proteinExistence type="predicted"/>
<evidence type="ECO:0000256" key="1">
    <source>
        <dbReference type="PROSITE-ProRule" id="PRU00176"/>
    </source>
</evidence>
<protein>
    <recommendedName>
        <fullName evidence="7">G-patch domain-containing protein</fullName>
    </recommendedName>
</protein>
<dbReference type="EMBL" id="JAWDJX010000009">
    <property type="protein sequence ID" value="KAK3055370.1"/>
    <property type="molecule type" value="Genomic_DNA"/>
</dbReference>
<dbReference type="PANTHER" id="PTHR13288:SF8">
    <property type="entry name" value="SPLICING FACTOR 45"/>
    <property type="match status" value="1"/>
</dbReference>
<organism evidence="5 6">
    <name type="scientific">Extremus antarcticus</name>
    <dbReference type="NCBI Taxonomy" id="702011"/>
    <lineage>
        <taxon>Eukaryota</taxon>
        <taxon>Fungi</taxon>
        <taxon>Dikarya</taxon>
        <taxon>Ascomycota</taxon>
        <taxon>Pezizomycotina</taxon>
        <taxon>Dothideomycetes</taxon>
        <taxon>Dothideomycetidae</taxon>
        <taxon>Mycosphaerellales</taxon>
        <taxon>Extremaceae</taxon>
        <taxon>Extremus</taxon>
    </lineage>
</organism>
<feature type="compositionally biased region" description="Pro residues" evidence="2">
    <location>
        <begin position="268"/>
        <end position="278"/>
    </location>
</feature>
<keyword evidence="6" id="KW-1185">Reference proteome</keyword>
<feature type="region of interest" description="Disordered" evidence="2">
    <location>
        <begin position="206"/>
        <end position="240"/>
    </location>
</feature>
<dbReference type="SUPFAM" id="SSF54928">
    <property type="entry name" value="RNA-binding domain, RBD"/>
    <property type="match status" value="1"/>
</dbReference>
<feature type="compositionally biased region" description="Low complexity" evidence="2">
    <location>
        <begin position="286"/>
        <end position="305"/>
    </location>
</feature>
<feature type="region of interest" description="Disordered" evidence="2">
    <location>
        <begin position="253"/>
        <end position="354"/>
    </location>
</feature>
<dbReference type="SMART" id="SM00443">
    <property type="entry name" value="G_patch"/>
    <property type="match status" value="1"/>
</dbReference>
<feature type="domain" description="G-patch" evidence="4">
    <location>
        <begin position="352"/>
        <end position="403"/>
    </location>
</feature>
<evidence type="ECO:0000313" key="6">
    <source>
        <dbReference type="Proteomes" id="UP001271007"/>
    </source>
</evidence>